<dbReference type="GeneID" id="24565982"/>
<dbReference type="VEuPathDB" id="PiroplasmaDB:BBBOND_0313430"/>
<dbReference type="RefSeq" id="XP_012769627.1">
    <property type="nucleotide sequence ID" value="XM_012914173.1"/>
</dbReference>
<feature type="domain" description="Amidohydrolase-related" evidence="8">
    <location>
        <begin position="109"/>
        <end position="170"/>
    </location>
</feature>
<keyword evidence="4" id="KW-0479">Metal-binding</keyword>
<dbReference type="OMA" id="TLHHISM"/>
<dbReference type="InterPro" id="IPR002195">
    <property type="entry name" value="Dihydroorotase_CS"/>
</dbReference>
<dbReference type="KEGG" id="bbig:BBBOND_0313430"/>
<dbReference type="EMBL" id="LK391709">
    <property type="protein sequence ID" value="CDR97441.1"/>
    <property type="molecule type" value="Genomic_DNA"/>
</dbReference>
<evidence type="ECO:0000256" key="2">
    <source>
        <dbReference type="ARBA" id="ARBA00005631"/>
    </source>
</evidence>
<dbReference type="GO" id="GO:0046872">
    <property type="term" value="F:metal ion binding"/>
    <property type="evidence" value="ECO:0007669"/>
    <property type="project" value="UniProtKB-KW"/>
</dbReference>
<dbReference type="Gene3D" id="3.20.20.140">
    <property type="entry name" value="Metal-dependent hydrolases"/>
    <property type="match status" value="1"/>
</dbReference>
<evidence type="ECO:0000256" key="1">
    <source>
        <dbReference type="ARBA" id="ARBA00004880"/>
    </source>
</evidence>
<dbReference type="UniPathway" id="UPA00070">
    <property type="reaction ID" value="UER00117"/>
</dbReference>
<evidence type="ECO:0000313" key="9">
    <source>
        <dbReference type="EMBL" id="CDR97441.1"/>
    </source>
</evidence>
<dbReference type="GO" id="GO:0006207">
    <property type="term" value="P:'de novo' pyrimidine nucleobase biosynthetic process"/>
    <property type="evidence" value="ECO:0007669"/>
    <property type="project" value="TreeGrafter"/>
</dbReference>
<gene>
    <name evidence="9" type="ORF">BBBOND_0313430</name>
</gene>
<evidence type="ECO:0000259" key="8">
    <source>
        <dbReference type="Pfam" id="PF04909"/>
    </source>
</evidence>
<dbReference type="EC" id="3.5.2.3" evidence="3"/>
<evidence type="ECO:0000256" key="7">
    <source>
        <dbReference type="ARBA" id="ARBA00022975"/>
    </source>
</evidence>
<dbReference type="PANTHER" id="PTHR43137">
    <property type="entry name" value="DIHYDROOROTASE"/>
    <property type="match status" value="1"/>
</dbReference>
<dbReference type="Proteomes" id="UP000033188">
    <property type="component" value="Chromosome 3"/>
</dbReference>
<dbReference type="PANTHER" id="PTHR43137:SF1">
    <property type="entry name" value="DIHYDROOROTASE"/>
    <property type="match status" value="1"/>
</dbReference>
<comment type="pathway">
    <text evidence="1">Pyrimidine metabolism; UMP biosynthesis via de novo pathway; (S)-dihydroorotate from bicarbonate: step 3/3.</text>
</comment>
<name>A0A061D9R9_BABBI</name>
<dbReference type="GO" id="GO:0044205">
    <property type="term" value="P:'de novo' UMP biosynthetic process"/>
    <property type="evidence" value="ECO:0007669"/>
    <property type="project" value="UniProtKB-UniPathway"/>
</dbReference>
<dbReference type="PROSITE" id="PS00483">
    <property type="entry name" value="DIHYDROOROTASE_2"/>
    <property type="match status" value="1"/>
</dbReference>
<dbReference type="InterPro" id="IPR006680">
    <property type="entry name" value="Amidohydro-rel"/>
</dbReference>
<dbReference type="SUPFAM" id="SSF51556">
    <property type="entry name" value="Metallo-dependent hydrolases"/>
    <property type="match status" value="1"/>
</dbReference>
<reference evidence="10" key="1">
    <citation type="journal article" date="2014" name="Nucleic Acids Res.">
        <title>The evolutionary dynamics of variant antigen genes in Babesia reveal a history of genomic innovation underlying host-parasite interaction.</title>
        <authorList>
            <person name="Jackson A.P."/>
            <person name="Otto T.D."/>
            <person name="Darby A."/>
            <person name="Ramaprasad A."/>
            <person name="Xia D."/>
            <person name="Echaide I.E."/>
            <person name="Farber M."/>
            <person name="Gahlot S."/>
            <person name="Gamble J."/>
            <person name="Gupta D."/>
            <person name="Gupta Y."/>
            <person name="Jackson L."/>
            <person name="Malandrin L."/>
            <person name="Malas T.B."/>
            <person name="Moussa E."/>
            <person name="Nair M."/>
            <person name="Reid A.J."/>
            <person name="Sanders M."/>
            <person name="Sharma J."/>
            <person name="Tracey A."/>
            <person name="Quail M.A."/>
            <person name="Weir W."/>
            <person name="Wastling J.M."/>
            <person name="Hall N."/>
            <person name="Willadsen P."/>
            <person name="Lingelbach K."/>
            <person name="Shiels B."/>
            <person name="Tait A."/>
            <person name="Berriman M."/>
            <person name="Allred D.R."/>
            <person name="Pain A."/>
        </authorList>
    </citation>
    <scope>NUCLEOTIDE SEQUENCE [LARGE SCALE GENOMIC DNA]</scope>
    <source>
        <strain evidence="10">Bond</strain>
    </source>
</reference>
<dbReference type="Pfam" id="PF04909">
    <property type="entry name" value="Amidohydro_2"/>
    <property type="match status" value="1"/>
</dbReference>
<dbReference type="InterPro" id="IPR032466">
    <property type="entry name" value="Metal_Hydrolase"/>
</dbReference>
<organism evidence="9 10">
    <name type="scientific">Babesia bigemina</name>
    <dbReference type="NCBI Taxonomy" id="5866"/>
    <lineage>
        <taxon>Eukaryota</taxon>
        <taxon>Sar</taxon>
        <taxon>Alveolata</taxon>
        <taxon>Apicomplexa</taxon>
        <taxon>Aconoidasida</taxon>
        <taxon>Piroplasmida</taxon>
        <taxon>Babesiidae</taxon>
        <taxon>Babesia</taxon>
    </lineage>
</organism>
<dbReference type="AlphaFoldDB" id="A0A061D9R9"/>
<keyword evidence="7" id="KW-0665">Pyrimidine biosynthesis</keyword>
<keyword evidence="5" id="KW-0378">Hydrolase</keyword>
<dbReference type="HAMAP" id="MF_00219">
    <property type="entry name" value="PyrC_classII"/>
    <property type="match status" value="1"/>
</dbReference>
<dbReference type="GO" id="GO:0004151">
    <property type="term" value="F:dihydroorotase activity"/>
    <property type="evidence" value="ECO:0007669"/>
    <property type="project" value="UniProtKB-EC"/>
</dbReference>
<evidence type="ECO:0000256" key="5">
    <source>
        <dbReference type="ARBA" id="ARBA00022801"/>
    </source>
</evidence>
<evidence type="ECO:0000256" key="3">
    <source>
        <dbReference type="ARBA" id="ARBA00012860"/>
    </source>
</evidence>
<protein>
    <recommendedName>
        <fullName evidence="3">dihydroorotase</fullName>
        <ecNumber evidence="3">3.5.2.3</ecNumber>
    </recommendedName>
</protein>
<dbReference type="NCBIfam" id="TIGR00856">
    <property type="entry name" value="pyrC_dimer"/>
    <property type="match status" value="1"/>
</dbReference>
<evidence type="ECO:0000256" key="4">
    <source>
        <dbReference type="ARBA" id="ARBA00022723"/>
    </source>
</evidence>
<dbReference type="InterPro" id="IPR004721">
    <property type="entry name" value="DHOdimr"/>
</dbReference>
<dbReference type="OrthoDB" id="1670005at2759"/>
<dbReference type="PIRSF" id="PIRSF001237">
    <property type="entry name" value="DHOdimr"/>
    <property type="match status" value="1"/>
</dbReference>
<keyword evidence="6" id="KW-0862">Zinc</keyword>
<accession>A0A061D9R9</accession>
<evidence type="ECO:0000313" key="10">
    <source>
        <dbReference type="Proteomes" id="UP000033188"/>
    </source>
</evidence>
<proteinExistence type="inferred from homology"/>
<keyword evidence="10" id="KW-1185">Reference proteome</keyword>
<comment type="similarity">
    <text evidence="2">Belongs to the metallo-dependent hydrolases superfamily. DHOase family. Class II DHOase subfamily.</text>
</comment>
<dbReference type="GO" id="GO:0005737">
    <property type="term" value="C:cytoplasm"/>
    <property type="evidence" value="ECO:0007669"/>
    <property type="project" value="TreeGrafter"/>
</dbReference>
<sequence>MLRIPYADDLHCHLRQGELMSLVTRRIRQGGCDRVLVMPNTTPPVTTCAQAGSYRQQLLAIEPRVDYLMTLYLTHDLSADDLRMNARLNNVQGVKCYPVGTTTNSQHGFRSLEEFYPIFSVMEELGLSLHVHGEQPGSSPLSAEAEFIPHVEHVARSFPRLKVVAEHVSTKASLDAVSRVPNLAASVTPHHLFLTTDDVLSELDGVTLDNIASHIKNPHLYCKPLAKSAADRDALLQAVKSRSAKIFLGSDSAPHTLAAKSSANPPAGIYTQPFLMNYVATIFKQLDRLDFLEAFACRNGAAFLGLPQKELNCFELGDDTFTVPPTVDDILVPFLSGHELLKIKS</sequence>
<evidence type="ECO:0000256" key="6">
    <source>
        <dbReference type="ARBA" id="ARBA00022833"/>
    </source>
</evidence>
<dbReference type="STRING" id="5866.A0A061D9R9"/>